<proteinExistence type="predicted"/>
<comment type="caution">
    <text evidence="1">The sequence shown here is derived from an EMBL/GenBank/DDBJ whole genome shotgun (WGS) entry which is preliminary data.</text>
</comment>
<protein>
    <submittedName>
        <fullName evidence="1">Uncharacterized protein</fullName>
    </submittedName>
</protein>
<dbReference type="EMBL" id="JAHYIQ010000061">
    <property type="protein sequence ID" value="KAK1116873.1"/>
    <property type="molecule type" value="Genomic_DNA"/>
</dbReference>
<keyword evidence="2" id="KW-1185">Reference proteome</keyword>
<dbReference type="Proteomes" id="UP001177670">
    <property type="component" value="Unassembled WGS sequence"/>
</dbReference>
<sequence length="187" mass="19954">MEKRSGRKRNNGGKKRGEGVVYAVTVVVVVENSVTEGGRKRKRVLVFRETDRSERREEAGGWRKTDEGSYESTGLTQTCANFIVLGSSSRQITNYFIQLLKVYGGKQVERNLTNESKCEDSECFRLVVSSVVVRFSVTGIVDVLEEECKEAHTDANVQRRSADVVGVGDGIGGGGGSGGGGGGGGGG</sequence>
<name>A0AA40KDZ4_9HYME</name>
<gene>
    <name evidence="1" type="ORF">K0M31_018034</name>
</gene>
<evidence type="ECO:0000313" key="2">
    <source>
        <dbReference type="Proteomes" id="UP001177670"/>
    </source>
</evidence>
<organism evidence="1 2">
    <name type="scientific">Melipona bicolor</name>
    <dbReference type="NCBI Taxonomy" id="60889"/>
    <lineage>
        <taxon>Eukaryota</taxon>
        <taxon>Metazoa</taxon>
        <taxon>Ecdysozoa</taxon>
        <taxon>Arthropoda</taxon>
        <taxon>Hexapoda</taxon>
        <taxon>Insecta</taxon>
        <taxon>Pterygota</taxon>
        <taxon>Neoptera</taxon>
        <taxon>Endopterygota</taxon>
        <taxon>Hymenoptera</taxon>
        <taxon>Apocrita</taxon>
        <taxon>Aculeata</taxon>
        <taxon>Apoidea</taxon>
        <taxon>Anthophila</taxon>
        <taxon>Apidae</taxon>
        <taxon>Melipona</taxon>
    </lineage>
</organism>
<reference evidence="1" key="1">
    <citation type="submission" date="2021-10" db="EMBL/GenBank/DDBJ databases">
        <title>Melipona bicolor Genome sequencing and assembly.</title>
        <authorList>
            <person name="Araujo N.S."/>
            <person name="Arias M.C."/>
        </authorList>
    </citation>
    <scope>NUCLEOTIDE SEQUENCE</scope>
    <source>
        <strain evidence="1">USP_2M_L1-L4_2017</strain>
        <tissue evidence="1">Whole body</tissue>
    </source>
</reference>
<dbReference type="AlphaFoldDB" id="A0AA40KDZ4"/>
<evidence type="ECO:0000313" key="1">
    <source>
        <dbReference type="EMBL" id="KAK1116873.1"/>
    </source>
</evidence>
<accession>A0AA40KDZ4</accession>